<keyword evidence="3" id="KW-1185">Reference proteome</keyword>
<organism evidence="2 3">
    <name type="scientific">Bradyrhizobium guangdongense</name>
    <dbReference type="NCBI Taxonomy" id="1325090"/>
    <lineage>
        <taxon>Bacteria</taxon>
        <taxon>Pseudomonadati</taxon>
        <taxon>Pseudomonadota</taxon>
        <taxon>Alphaproteobacteria</taxon>
        <taxon>Hyphomicrobiales</taxon>
        <taxon>Nitrobacteraceae</taxon>
        <taxon>Bradyrhizobium</taxon>
    </lineage>
</organism>
<sequence length="77" mass="7644">MDAGRIGAKGLAGRVTVSGAVAQTTGVICVRQNRVVLAPEVWRPSLAVMSVAQPGAPISHPHGDGGNSASLPGESAT</sequence>
<reference evidence="2 3" key="1">
    <citation type="submission" date="2018-06" db="EMBL/GenBank/DDBJ databases">
        <title>Comparative genomics of rhizobia nodulating Arachis hypogaea in China.</title>
        <authorList>
            <person name="Li Y."/>
        </authorList>
    </citation>
    <scope>NUCLEOTIDE SEQUENCE [LARGE SCALE GENOMIC DNA]</scope>
    <source>
        <strain evidence="2 3">CCBAU 51658</strain>
    </source>
</reference>
<evidence type="ECO:0000313" key="3">
    <source>
        <dbReference type="Proteomes" id="UP000593880"/>
    </source>
</evidence>
<feature type="region of interest" description="Disordered" evidence="1">
    <location>
        <begin position="53"/>
        <end position="77"/>
    </location>
</feature>
<dbReference type="EMBL" id="CP030057">
    <property type="protein sequence ID" value="QOZ63867.1"/>
    <property type="molecule type" value="Genomic_DNA"/>
</dbReference>
<gene>
    <name evidence="2" type="ORF">XH86_20165</name>
</gene>
<protein>
    <submittedName>
        <fullName evidence="2">Uncharacterized protein</fullName>
    </submittedName>
</protein>
<dbReference type="Proteomes" id="UP000593880">
    <property type="component" value="Chromosome"/>
</dbReference>
<evidence type="ECO:0000256" key="1">
    <source>
        <dbReference type="SAM" id="MobiDB-lite"/>
    </source>
</evidence>
<accession>A0ABX6UR77</accession>
<name>A0ABX6UR77_9BRAD</name>
<evidence type="ECO:0000313" key="2">
    <source>
        <dbReference type="EMBL" id="QOZ63867.1"/>
    </source>
</evidence>
<proteinExistence type="predicted"/>